<proteinExistence type="predicted"/>
<keyword evidence="2" id="KW-1185">Reference proteome</keyword>
<dbReference type="AlphaFoldDB" id="A0A0C2XLL4"/>
<evidence type="ECO:0000313" key="2">
    <source>
        <dbReference type="Proteomes" id="UP000053424"/>
    </source>
</evidence>
<sequence>MPVHDARATPLHLVVGARVGTSLNKPDLNLADIQSLEVYIQDVSNSTLPSIQKLRKLQYLGLDFILTESSNIELLLHFSDSSQAFCGLQRLGFSGTLESITVWLPSFISPSPTKFTAEIRHTEGEFEDDDDHDSSSKKQCYEFCETLVKHARPPSRLEHPADLDTSFDDQTLIKWATAWSNLKSFKVRSSCVNSITLSGVKTLLELCRNLKDLGLAFDATETDSVPEIPTTASVTKDTLRAVMDVLGWVFLDIWDVKSRRIQIADDVVSEQLPHCLEQLVLTTVRVKEEFQ</sequence>
<reference evidence="1 2" key="1">
    <citation type="submission" date="2014-04" db="EMBL/GenBank/DDBJ databases">
        <authorList>
            <consortium name="DOE Joint Genome Institute"/>
            <person name="Kuo A."/>
            <person name="Gay G."/>
            <person name="Dore J."/>
            <person name="Kohler A."/>
            <person name="Nagy L.G."/>
            <person name="Floudas D."/>
            <person name="Copeland A."/>
            <person name="Barry K.W."/>
            <person name="Cichocki N."/>
            <person name="Veneault-Fourrey C."/>
            <person name="LaButti K."/>
            <person name="Lindquist E.A."/>
            <person name="Lipzen A."/>
            <person name="Lundell T."/>
            <person name="Morin E."/>
            <person name="Murat C."/>
            <person name="Sun H."/>
            <person name="Tunlid A."/>
            <person name="Henrissat B."/>
            <person name="Grigoriev I.V."/>
            <person name="Hibbett D.S."/>
            <person name="Martin F."/>
            <person name="Nordberg H.P."/>
            <person name="Cantor M.N."/>
            <person name="Hua S.X."/>
        </authorList>
    </citation>
    <scope>NUCLEOTIDE SEQUENCE [LARGE SCALE GENOMIC DNA]</scope>
    <source>
        <strain evidence="2">h7</strain>
    </source>
</reference>
<reference evidence="2" key="2">
    <citation type="submission" date="2015-01" db="EMBL/GenBank/DDBJ databases">
        <title>Evolutionary Origins and Diversification of the Mycorrhizal Mutualists.</title>
        <authorList>
            <consortium name="DOE Joint Genome Institute"/>
            <consortium name="Mycorrhizal Genomics Consortium"/>
            <person name="Kohler A."/>
            <person name="Kuo A."/>
            <person name="Nagy L.G."/>
            <person name="Floudas D."/>
            <person name="Copeland A."/>
            <person name="Barry K.W."/>
            <person name="Cichocki N."/>
            <person name="Veneault-Fourrey C."/>
            <person name="LaButti K."/>
            <person name="Lindquist E.A."/>
            <person name="Lipzen A."/>
            <person name="Lundell T."/>
            <person name="Morin E."/>
            <person name="Murat C."/>
            <person name="Riley R."/>
            <person name="Ohm R."/>
            <person name="Sun H."/>
            <person name="Tunlid A."/>
            <person name="Henrissat B."/>
            <person name="Grigoriev I.V."/>
            <person name="Hibbett D.S."/>
            <person name="Martin F."/>
        </authorList>
    </citation>
    <scope>NUCLEOTIDE SEQUENCE [LARGE SCALE GENOMIC DNA]</scope>
    <source>
        <strain evidence="2">h7</strain>
    </source>
</reference>
<gene>
    <name evidence="1" type="ORF">M413DRAFT_30136</name>
</gene>
<evidence type="ECO:0000313" key="1">
    <source>
        <dbReference type="EMBL" id="KIM38598.1"/>
    </source>
</evidence>
<dbReference type="Gene3D" id="3.80.10.10">
    <property type="entry name" value="Ribonuclease Inhibitor"/>
    <property type="match status" value="1"/>
</dbReference>
<dbReference type="InterPro" id="IPR032675">
    <property type="entry name" value="LRR_dom_sf"/>
</dbReference>
<accession>A0A0C2XLL4</accession>
<dbReference type="EMBL" id="KN831790">
    <property type="protein sequence ID" value="KIM38598.1"/>
    <property type="molecule type" value="Genomic_DNA"/>
</dbReference>
<name>A0A0C2XLL4_HEBCY</name>
<organism evidence="1 2">
    <name type="scientific">Hebeloma cylindrosporum</name>
    <dbReference type="NCBI Taxonomy" id="76867"/>
    <lineage>
        <taxon>Eukaryota</taxon>
        <taxon>Fungi</taxon>
        <taxon>Dikarya</taxon>
        <taxon>Basidiomycota</taxon>
        <taxon>Agaricomycotina</taxon>
        <taxon>Agaricomycetes</taxon>
        <taxon>Agaricomycetidae</taxon>
        <taxon>Agaricales</taxon>
        <taxon>Agaricineae</taxon>
        <taxon>Hymenogastraceae</taxon>
        <taxon>Hebeloma</taxon>
    </lineage>
</organism>
<dbReference type="HOGENOM" id="CLU_956622_0_0_1"/>
<dbReference type="Proteomes" id="UP000053424">
    <property type="component" value="Unassembled WGS sequence"/>
</dbReference>
<protein>
    <submittedName>
        <fullName evidence="1">Uncharacterized protein</fullName>
    </submittedName>
</protein>